<dbReference type="InterPro" id="IPR013096">
    <property type="entry name" value="Cupin_2"/>
</dbReference>
<dbReference type="InterPro" id="IPR050807">
    <property type="entry name" value="TransReg_Diox_bact_type"/>
</dbReference>
<reference evidence="3" key="2">
    <citation type="submission" date="2006-05" db="EMBL/GenBank/DDBJ databases">
        <title>Sequencing of the draft genome and assembly of Desulfuromonas acetoxidans DSM 684.</title>
        <authorList>
            <consortium name="US DOE Joint Genome Institute (JGI-PGF)"/>
            <person name="Copeland A."/>
            <person name="Lucas S."/>
            <person name="Lapidus A."/>
            <person name="Barry K."/>
            <person name="Detter J.C."/>
            <person name="Glavina del Rio T."/>
            <person name="Hammon N."/>
            <person name="Israni S."/>
            <person name="Dalin E."/>
            <person name="Tice H."/>
            <person name="Bruce D."/>
            <person name="Pitluck S."/>
            <person name="Richardson P."/>
        </authorList>
    </citation>
    <scope>NUCLEOTIDE SEQUENCE [LARGE SCALE GENOMIC DNA]</scope>
    <source>
        <strain evidence="3">DSM 684</strain>
    </source>
</reference>
<evidence type="ECO:0000313" key="4">
    <source>
        <dbReference type="Proteomes" id="UP000005695"/>
    </source>
</evidence>
<evidence type="ECO:0000259" key="2">
    <source>
        <dbReference type="PROSITE" id="PS50943"/>
    </source>
</evidence>
<evidence type="ECO:0000256" key="1">
    <source>
        <dbReference type="ARBA" id="ARBA00023125"/>
    </source>
</evidence>
<keyword evidence="1" id="KW-0238">DNA-binding</keyword>
<gene>
    <name evidence="3" type="ORF">Dace_0206</name>
</gene>
<dbReference type="Pfam" id="PF01381">
    <property type="entry name" value="HTH_3"/>
    <property type="match status" value="1"/>
</dbReference>
<dbReference type="GO" id="GO:0003700">
    <property type="term" value="F:DNA-binding transcription factor activity"/>
    <property type="evidence" value="ECO:0007669"/>
    <property type="project" value="TreeGrafter"/>
</dbReference>
<dbReference type="Gene3D" id="1.10.260.40">
    <property type="entry name" value="lambda repressor-like DNA-binding domains"/>
    <property type="match status" value="1"/>
</dbReference>
<dbReference type="InterPro" id="IPR014710">
    <property type="entry name" value="RmlC-like_jellyroll"/>
</dbReference>
<name>Q1JVQ5_DESA6</name>
<accession>Q1JVQ5</accession>
<feature type="domain" description="HTH cro/C1-type" evidence="2">
    <location>
        <begin position="42"/>
        <end position="96"/>
    </location>
</feature>
<dbReference type="GO" id="GO:0005829">
    <property type="term" value="C:cytosol"/>
    <property type="evidence" value="ECO:0007669"/>
    <property type="project" value="TreeGrafter"/>
</dbReference>
<dbReference type="InterPro" id="IPR010982">
    <property type="entry name" value="Lambda_DNA-bd_dom_sf"/>
</dbReference>
<dbReference type="CDD" id="cd00093">
    <property type="entry name" value="HTH_XRE"/>
    <property type="match status" value="1"/>
</dbReference>
<dbReference type="PROSITE" id="PS50943">
    <property type="entry name" value="HTH_CROC1"/>
    <property type="match status" value="1"/>
</dbReference>
<dbReference type="AlphaFoldDB" id="Q1JVQ5"/>
<dbReference type="EMBL" id="AAEW02000033">
    <property type="protein sequence ID" value="EAT14321.1"/>
    <property type="molecule type" value="Genomic_DNA"/>
</dbReference>
<sequence length="219" mass="25365">MFLFLINNWVDNFRHMFYIGRGNRTVFYFLENVLEYNIGAKIKELRKARKLTLQAVATETGFSPALISQIENNNVSPPIATLSKLARFFDVKISHFFEEEEEVRRYEVVRTVDRRVVSRVISKAGKGHGYTYEALSVHKLNKKMEPFVVTVSERSDDETMYNHDGEEFLLILNGTAEVLLDDERIKLEAGDAVYFDSSMRHRLLSYDGEEVQVLAIVTR</sequence>
<dbReference type="PANTHER" id="PTHR46797:SF19">
    <property type="entry name" value="BLL2473 PROTEIN"/>
    <property type="match status" value="1"/>
</dbReference>
<dbReference type="CDD" id="cd02209">
    <property type="entry name" value="cupin_XRE_C"/>
    <property type="match status" value="1"/>
</dbReference>
<dbReference type="PANTHER" id="PTHR46797">
    <property type="entry name" value="HTH-TYPE TRANSCRIPTIONAL REGULATOR"/>
    <property type="match status" value="1"/>
</dbReference>
<reference evidence="3" key="1">
    <citation type="submission" date="2006-05" db="EMBL/GenBank/DDBJ databases">
        <title>Annotation of the draft genome assembly of Desulfuromonas acetoxidans DSM 684.</title>
        <authorList>
            <consortium name="US DOE Joint Genome Institute (JGI-ORNL)"/>
            <person name="Larimer F."/>
            <person name="Land M."/>
            <person name="Hauser L."/>
        </authorList>
    </citation>
    <scope>NUCLEOTIDE SEQUENCE [LARGE SCALE GENOMIC DNA]</scope>
    <source>
        <strain evidence="3">DSM 684</strain>
    </source>
</reference>
<dbReference type="Proteomes" id="UP000005695">
    <property type="component" value="Unassembled WGS sequence"/>
</dbReference>
<protein>
    <submittedName>
        <fullName evidence="3">Transcriptional regulator, XRE family with cupin sensor</fullName>
    </submittedName>
</protein>
<dbReference type="SUPFAM" id="SSF51182">
    <property type="entry name" value="RmlC-like cupins"/>
    <property type="match status" value="1"/>
</dbReference>
<dbReference type="SUPFAM" id="SSF47413">
    <property type="entry name" value="lambda repressor-like DNA-binding domains"/>
    <property type="match status" value="1"/>
</dbReference>
<keyword evidence="4" id="KW-1185">Reference proteome</keyword>
<dbReference type="SMART" id="SM00530">
    <property type="entry name" value="HTH_XRE"/>
    <property type="match status" value="1"/>
</dbReference>
<dbReference type="InterPro" id="IPR011051">
    <property type="entry name" value="RmlC_Cupin_sf"/>
</dbReference>
<organism evidence="3 4">
    <name type="scientific">Desulfuromonas acetoxidans (strain DSM 684 / 11070)</name>
    <dbReference type="NCBI Taxonomy" id="281689"/>
    <lineage>
        <taxon>Bacteria</taxon>
        <taxon>Pseudomonadati</taxon>
        <taxon>Thermodesulfobacteriota</taxon>
        <taxon>Desulfuromonadia</taxon>
        <taxon>Desulfuromonadales</taxon>
        <taxon>Desulfuromonadaceae</taxon>
        <taxon>Desulfuromonas</taxon>
    </lineage>
</organism>
<dbReference type="Pfam" id="PF07883">
    <property type="entry name" value="Cupin_2"/>
    <property type="match status" value="1"/>
</dbReference>
<dbReference type="InterPro" id="IPR001387">
    <property type="entry name" value="Cro/C1-type_HTH"/>
</dbReference>
<dbReference type="GO" id="GO:0003677">
    <property type="term" value="F:DNA binding"/>
    <property type="evidence" value="ECO:0007669"/>
    <property type="project" value="UniProtKB-KW"/>
</dbReference>
<dbReference type="Gene3D" id="2.60.120.10">
    <property type="entry name" value="Jelly Rolls"/>
    <property type="match status" value="1"/>
</dbReference>
<comment type="caution">
    <text evidence="3">The sequence shown here is derived from an EMBL/GenBank/DDBJ whole genome shotgun (WGS) entry which is preliminary data.</text>
</comment>
<evidence type="ECO:0000313" key="3">
    <source>
        <dbReference type="EMBL" id="EAT14321.1"/>
    </source>
</evidence>
<proteinExistence type="predicted"/>